<dbReference type="InterPro" id="IPR043502">
    <property type="entry name" value="DNA/RNA_pol_sf"/>
</dbReference>
<dbReference type="CDD" id="cd01647">
    <property type="entry name" value="RT_LTR"/>
    <property type="match status" value="1"/>
</dbReference>
<dbReference type="PANTHER" id="PTHR15503">
    <property type="entry name" value="LDOC1 RELATED"/>
    <property type="match status" value="1"/>
</dbReference>
<evidence type="ECO:0000256" key="1">
    <source>
        <dbReference type="SAM" id="MobiDB-lite"/>
    </source>
</evidence>
<accession>A0A438I5P4</accession>
<organism evidence="3 4">
    <name type="scientific">Vitis vinifera</name>
    <name type="common">Grape</name>
    <dbReference type="NCBI Taxonomy" id="29760"/>
    <lineage>
        <taxon>Eukaryota</taxon>
        <taxon>Viridiplantae</taxon>
        <taxon>Streptophyta</taxon>
        <taxon>Embryophyta</taxon>
        <taxon>Tracheophyta</taxon>
        <taxon>Spermatophyta</taxon>
        <taxon>Magnoliopsida</taxon>
        <taxon>eudicotyledons</taxon>
        <taxon>Gunneridae</taxon>
        <taxon>Pentapetalae</taxon>
        <taxon>rosids</taxon>
        <taxon>Vitales</taxon>
        <taxon>Vitaceae</taxon>
        <taxon>Viteae</taxon>
        <taxon>Vitis</taxon>
    </lineage>
</organism>
<proteinExistence type="predicted"/>
<evidence type="ECO:0000313" key="4">
    <source>
        <dbReference type="Proteomes" id="UP000288805"/>
    </source>
</evidence>
<feature type="region of interest" description="Disordered" evidence="1">
    <location>
        <begin position="327"/>
        <end position="346"/>
    </location>
</feature>
<evidence type="ECO:0000313" key="3">
    <source>
        <dbReference type="EMBL" id="RVW92028.1"/>
    </source>
</evidence>
<evidence type="ECO:0000259" key="2">
    <source>
        <dbReference type="Pfam" id="PF03732"/>
    </source>
</evidence>
<dbReference type="SUPFAM" id="SSF56672">
    <property type="entry name" value="DNA/RNA polymerases"/>
    <property type="match status" value="1"/>
</dbReference>
<comment type="caution">
    <text evidence="3">The sequence shown here is derived from an EMBL/GenBank/DDBJ whole genome shotgun (WGS) entry which is preliminary data.</text>
</comment>
<dbReference type="Gene3D" id="2.40.70.10">
    <property type="entry name" value="Acid Proteases"/>
    <property type="match status" value="1"/>
</dbReference>
<dbReference type="Proteomes" id="UP000288805">
    <property type="component" value="Unassembled WGS sequence"/>
</dbReference>
<dbReference type="InterPro" id="IPR032567">
    <property type="entry name" value="RTL1-rel"/>
</dbReference>
<protein>
    <submittedName>
        <fullName evidence="3">Transposon Ty3-I Gag-Pol polyprotein</fullName>
    </submittedName>
</protein>
<feature type="compositionally biased region" description="Low complexity" evidence="1">
    <location>
        <begin position="137"/>
        <end position="153"/>
    </location>
</feature>
<dbReference type="AlphaFoldDB" id="A0A438I5P4"/>
<dbReference type="Pfam" id="PF03732">
    <property type="entry name" value="Retrotrans_gag"/>
    <property type="match status" value="1"/>
</dbReference>
<feature type="region of interest" description="Disordered" evidence="1">
    <location>
        <begin position="128"/>
        <end position="165"/>
    </location>
</feature>
<gene>
    <name evidence="3" type="primary">TY3B-I_176</name>
    <name evidence="3" type="ORF">CK203_037134</name>
</gene>
<dbReference type="Gene3D" id="3.10.10.10">
    <property type="entry name" value="HIV Type 1 Reverse Transcriptase, subunit A, domain 1"/>
    <property type="match status" value="1"/>
</dbReference>
<reference evidence="3 4" key="1">
    <citation type="journal article" date="2018" name="PLoS Genet.">
        <title>Population sequencing reveals clonal diversity and ancestral inbreeding in the grapevine cultivar Chardonnay.</title>
        <authorList>
            <person name="Roach M.J."/>
            <person name="Johnson D.L."/>
            <person name="Bohlmann J."/>
            <person name="van Vuuren H.J."/>
            <person name="Jones S.J."/>
            <person name="Pretorius I.S."/>
            <person name="Schmidt S.A."/>
            <person name="Borneman A.R."/>
        </authorList>
    </citation>
    <scope>NUCLEOTIDE SEQUENCE [LARGE SCALE GENOMIC DNA]</scope>
    <source>
        <strain evidence="4">cv. Chardonnay</strain>
        <tissue evidence="3">Leaf</tissue>
    </source>
</reference>
<feature type="compositionally biased region" description="Basic residues" evidence="1">
    <location>
        <begin position="337"/>
        <end position="346"/>
    </location>
</feature>
<dbReference type="InterPro" id="IPR043128">
    <property type="entry name" value="Rev_trsase/Diguanyl_cyclase"/>
</dbReference>
<feature type="compositionally biased region" description="Basic and acidic residues" evidence="1">
    <location>
        <begin position="155"/>
        <end position="165"/>
    </location>
</feature>
<name>A0A438I5P4_VITVI</name>
<dbReference type="Gene3D" id="3.30.70.270">
    <property type="match status" value="1"/>
</dbReference>
<feature type="domain" description="Retrotransposon gag" evidence="2">
    <location>
        <begin position="195"/>
        <end position="290"/>
    </location>
</feature>
<dbReference type="InterPro" id="IPR021109">
    <property type="entry name" value="Peptidase_aspartic_dom_sf"/>
</dbReference>
<dbReference type="InterPro" id="IPR005162">
    <property type="entry name" value="Retrotrans_gag_dom"/>
</dbReference>
<dbReference type="PANTHER" id="PTHR15503:SF45">
    <property type="entry name" value="RNA-DIRECTED DNA POLYMERASE HOMOLOG"/>
    <property type="match status" value="1"/>
</dbReference>
<dbReference type="EMBL" id="QGNW01000140">
    <property type="protein sequence ID" value="RVW92028.1"/>
    <property type="molecule type" value="Genomic_DNA"/>
</dbReference>
<sequence>MAVQLASGSVASQWQLARTSGDQVKQPIDLQLAEEMMAYASEWHVQATIWVAGGYARQLWVVLASYITTSLETRRESFGIGFLLVMLGCEACTLTQLALEMAGGSAMDALREMMTRMEEALGEWPGLVGRKHHRRNPSAWQSGSSSSPKAPSKVRVPEPKGFNDNRNAKELEKFLWDMEQFFKAAHILDGEKVSITSMYLTSDAKLWWRTRMEDDAESGRPQITTWETLKKELKDQFLPTNTAWVAKEAQKRLRHTGSVTDCVKEFSSLMLDIKNMSEEDKLFNFMFGLQRWAQTELRRQGVRDLPTFMAAADCLVDYKMGGAISTMQRPKSDGGKKAKAGGKTSKKNCLKREKLSALVTTDDNGDFDSETLPRVNPLQLLNVFNGETLVQKSLMHVHVVVNGVQVRALVDDGATHNFVATREATRFPLKGQGGLDPTSWWTTGVRGEATLFCEGLEAKDGGKGQLEMLSTIQLKKGLKKGQETYVAALIEIKEEQSVEVPNSMVKILKEFRDVMPAEPPKELPPRRPIDHKIELLPGTKASTQAPYRMPPAELLELRKQLKELLDANLIQPSRVPYGAPVLFQKKHDGSFRMCVDYRALNMVTIKNKYLIPLAAELFDRLSKASYFSKLDLRSGYWKM</sequence>